<accession>A0A3R8QGE1</accession>
<dbReference type="SUPFAM" id="SSF51735">
    <property type="entry name" value="NAD(P)-binding Rossmann-fold domains"/>
    <property type="match status" value="1"/>
</dbReference>
<name>A0A3R8QGE1_9PSEU</name>
<gene>
    <name evidence="4" type="ORF">EIL87_00445</name>
</gene>
<comment type="caution">
    <text evidence="4">The sequence shown here is derived from an EMBL/GenBank/DDBJ whole genome shotgun (WGS) entry which is preliminary data.</text>
</comment>
<dbReference type="Gene3D" id="3.40.50.720">
    <property type="entry name" value="NAD(P)-binding Rossmann-like Domain"/>
    <property type="match status" value="1"/>
</dbReference>
<reference evidence="4 5" key="1">
    <citation type="submission" date="2018-11" db="EMBL/GenBank/DDBJ databases">
        <title>Saccharopolyspora rhizosphaerae sp. nov., an actinomycete isolated from rhizosphere soil in Thailand.</title>
        <authorList>
            <person name="Intra B."/>
            <person name="Euanorasetr J."/>
            <person name="Take A."/>
            <person name="Inahashi Y."/>
            <person name="Mori M."/>
            <person name="Panbangred W."/>
            <person name="Matsumoto A."/>
        </authorList>
    </citation>
    <scope>NUCLEOTIDE SEQUENCE [LARGE SCALE GENOMIC DNA]</scope>
    <source>
        <strain evidence="4 5">H219</strain>
    </source>
</reference>
<dbReference type="PANTHER" id="PTHR43249:SF1">
    <property type="entry name" value="D-GLUCOSIDE 3-DEHYDROGENASE"/>
    <property type="match status" value="1"/>
</dbReference>
<dbReference type="Proteomes" id="UP000274515">
    <property type="component" value="Unassembled WGS sequence"/>
</dbReference>
<dbReference type="Pfam" id="PF22725">
    <property type="entry name" value="GFO_IDH_MocA_C3"/>
    <property type="match status" value="1"/>
</dbReference>
<dbReference type="InterPro" id="IPR000683">
    <property type="entry name" value="Gfo/Idh/MocA-like_OxRdtase_N"/>
</dbReference>
<evidence type="ECO:0000259" key="2">
    <source>
        <dbReference type="Pfam" id="PF01408"/>
    </source>
</evidence>
<dbReference type="Pfam" id="PF01408">
    <property type="entry name" value="GFO_IDH_MocA"/>
    <property type="match status" value="1"/>
</dbReference>
<dbReference type="InterPro" id="IPR055170">
    <property type="entry name" value="GFO_IDH_MocA-like_dom"/>
</dbReference>
<feature type="domain" description="GFO/IDH/MocA-like oxidoreductase" evidence="3">
    <location>
        <begin position="136"/>
        <end position="257"/>
    </location>
</feature>
<dbReference type="EMBL" id="RSAA01000001">
    <property type="protein sequence ID" value="RRO20406.1"/>
    <property type="molecule type" value="Genomic_DNA"/>
</dbReference>
<dbReference type="AlphaFoldDB" id="A0A3R8QGE1"/>
<dbReference type="InterPro" id="IPR036291">
    <property type="entry name" value="NAD(P)-bd_dom_sf"/>
</dbReference>
<keyword evidence="5" id="KW-1185">Reference proteome</keyword>
<organism evidence="4 5">
    <name type="scientific">Saccharopolyspora rhizosphaerae</name>
    <dbReference type="NCBI Taxonomy" id="2492662"/>
    <lineage>
        <taxon>Bacteria</taxon>
        <taxon>Bacillati</taxon>
        <taxon>Actinomycetota</taxon>
        <taxon>Actinomycetes</taxon>
        <taxon>Pseudonocardiales</taxon>
        <taxon>Pseudonocardiaceae</taxon>
        <taxon>Saccharopolyspora</taxon>
    </lineage>
</organism>
<dbReference type="InterPro" id="IPR052515">
    <property type="entry name" value="Gfo/Idh/MocA_Oxidoreductase"/>
</dbReference>
<dbReference type="PANTHER" id="PTHR43249">
    <property type="entry name" value="UDP-N-ACETYL-2-AMINO-2-DEOXY-D-GLUCURONATE OXIDASE"/>
    <property type="match status" value="1"/>
</dbReference>
<evidence type="ECO:0000313" key="4">
    <source>
        <dbReference type="EMBL" id="RRO20406.1"/>
    </source>
</evidence>
<dbReference type="OrthoDB" id="9815825at2"/>
<dbReference type="SUPFAM" id="SSF55347">
    <property type="entry name" value="Glyceraldehyde-3-phosphate dehydrogenase-like, C-terminal domain"/>
    <property type="match status" value="1"/>
</dbReference>
<dbReference type="Gene3D" id="3.30.360.10">
    <property type="entry name" value="Dihydrodipicolinate Reductase, domain 2"/>
    <property type="match status" value="1"/>
</dbReference>
<feature type="domain" description="Gfo/Idh/MocA-like oxidoreductase N-terminal" evidence="2">
    <location>
        <begin position="7"/>
        <end position="119"/>
    </location>
</feature>
<dbReference type="GO" id="GO:0000166">
    <property type="term" value="F:nucleotide binding"/>
    <property type="evidence" value="ECO:0007669"/>
    <property type="project" value="InterPro"/>
</dbReference>
<evidence type="ECO:0000256" key="1">
    <source>
        <dbReference type="SAM" id="MobiDB-lite"/>
    </source>
</evidence>
<protein>
    <submittedName>
        <fullName evidence="4">Gfo/Idh/MocA family oxidoreductase</fullName>
    </submittedName>
</protein>
<evidence type="ECO:0000313" key="5">
    <source>
        <dbReference type="Proteomes" id="UP000274515"/>
    </source>
</evidence>
<proteinExistence type="predicted"/>
<dbReference type="RefSeq" id="WP_125088108.1">
    <property type="nucleotide sequence ID" value="NZ_RSAA01000001.1"/>
</dbReference>
<evidence type="ECO:0000259" key="3">
    <source>
        <dbReference type="Pfam" id="PF22725"/>
    </source>
</evidence>
<sequence length="374" mass="40674">MTRSATLRAAVIGTGAIAQHRHLPALRAQPRVEVVAAVDVDPDRLAAFQAAHRVERGYRSVPEMLAAEQPDLVHVCTPPFAHVEPVVQALRAGAWVLVEKPACLSLAEHDRITEAERDGGPYASVVCQHRFGSAGRHAAQLLAEGHLGRPLVADCRTTWYRDHSYYEVPWRGRWHTEGGGPTMGHGIHQMDLLLALLGDWAEIQAMAARLDRDVDTEDVSMAIVRFAGGALASIVNSVLSPREESYLRIDCTDATLELTHLYGYGNADWRYTAAPHVSDPARIRSWSTPPGQVRSSHAAQLDLLLEAVDAGTRPPASGETARQTLELITGLYRSAFTGTTVRREQLTPDDPFYHHLHGGTPGWAPTGSGRGATA</sequence>
<feature type="region of interest" description="Disordered" evidence="1">
    <location>
        <begin position="350"/>
        <end position="374"/>
    </location>
</feature>